<dbReference type="EMBL" id="CACRSJ010000105">
    <property type="protein sequence ID" value="VYS52089.1"/>
    <property type="molecule type" value="Genomic_DNA"/>
</dbReference>
<evidence type="ECO:0000313" key="1">
    <source>
        <dbReference type="EMBL" id="VYS52089.1"/>
    </source>
</evidence>
<proteinExistence type="predicted"/>
<name>A0A654ES15_ARATH</name>
<sequence length="148" mass="16695">MEKVTFAASTMNIIKAIHKPTEWPLILSHIAPLLVLGSGKQDWFVLFEPTKCNTGAFFIAKSVTLDLRLSSYVARHAPRWLADDVNRKIGINKLGDLQVTTFWGYAATISRKEDMMIYTGRSQQMQKLDALRSCPILLIGTMLLLRTL</sequence>
<accession>A0A654ES15</accession>
<organism evidence="1 2">
    <name type="scientific">Arabidopsis thaliana</name>
    <name type="common">Mouse-ear cress</name>
    <dbReference type="NCBI Taxonomy" id="3702"/>
    <lineage>
        <taxon>Eukaryota</taxon>
        <taxon>Viridiplantae</taxon>
        <taxon>Streptophyta</taxon>
        <taxon>Embryophyta</taxon>
        <taxon>Tracheophyta</taxon>
        <taxon>Spermatophyta</taxon>
        <taxon>Magnoliopsida</taxon>
        <taxon>eudicotyledons</taxon>
        <taxon>Gunneridae</taxon>
        <taxon>Pentapetalae</taxon>
        <taxon>rosids</taxon>
        <taxon>malvids</taxon>
        <taxon>Brassicales</taxon>
        <taxon>Brassicaceae</taxon>
        <taxon>Camelineae</taxon>
        <taxon>Arabidopsis</taxon>
    </lineage>
</organism>
<dbReference type="AlphaFoldDB" id="A0A654ES15"/>
<gene>
    <name evidence="1" type="ORF">AN1_LOCUS7552</name>
</gene>
<evidence type="ECO:0000313" key="2">
    <source>
        <dbReference type="Proteomes" id="UP000426265"/>
    </source>
</evidence>
<protein>
    <submittedName>
        <fullName evidence="1">Uncharacterized protein</fullName>
    </submittedName>
</protein>
<dbReference type="Proteomes" id="UP000426265">
    <property type="component" value="Unassembled WGS sequence"/>
</dbReference>
<reference evidence="1 2" key="1">
    <citation type="submission" date="2019-11" db="EMBL/GenBank/DDBJ databases">
        <authorList>
            <person name="Jiao W.-B."/>
            <person name="Schneeberger K."/>
        </authorList>
    </citation>
    <scope>NUCLEOTIDE SEQUENCE [LARGE SCALE GENOMIC DNA]</scope>
    <source>
        <strain evidence="2">cv. An-1</strain>
    </source>
</reference>